<dbReference type="EMBL" id="JBEWZI010000012">
    <property type="protein sequence ID" value="MET7015035.1"/>
    <property type="molecule type" value="Genomic_DNA"/>
</dbReference>
<feature type="chain" id="PRO_5045689509" description="DUF3012 domain-containing protein" evidence="1">
    <location>
        <begin position="19"/>
        <end position="99"/>
    </location>
</feature>
<proteinExistence type="predicted"/>
<dbReference type="Proteomes" id="UP001549691">
    <property type="component" value="Unassembled WGS sequence"/>
</dbReference>
<gene>
    <name evidence="2" type="ORF">ABXR19_12605</name>
</gene>
<comment type="caution">
    <text evidence="2">The sequence shown here is derived from an EMBL/GenBank/DDBJ whole genome shotgun (WGS) entry which is preliminary data.</text>
</comment>
<evidence type="ECO:0000313" key="2">
    <source>
        <dbReference type="EMBL" id="MET7015035.1"/>
    </source>
</evidence>
<protein>
    <recommendedName>
        <fullName evidence="4">DUF3012 domain-containing protein</fullName>
    </recommendedName>
</protein>
<evidence type="ECO:0000313" key="3">
    <source>
        <dbReference type="Proteomes" id="UP001549691"/>
    </source>
</evidence>
<keyword evidence="3" id="KW-1185">Reference proteome</keyword>
<name>A0ABV2TM94_9RHOO</name>
<evidence type="ECO:0000256" key="1">
    <source>
        <dbReference type="SAM" id="SignalP"/>
    </source>
</evidence>
<dbReference type="RefSeq" id="WP_354601498.1">
    <property type="nucleotide sequence ID" value="NZ_JBEWZI010000012.1"/>
</dbReference>
<sequence>MRASLFAGLLLLAPFVHAAEITPPASSYGFDWLKPNSTRCAVLQPKLSSRFKSCQREENPFGLTMKAWVCRVNDRSEYFFFATWAQCQEAFETMQANAP</sequence>
<feature type="signal peptide" evidence="1">
    <location>
        <begin position="1"/>
        <end position="18"/>
    </location>
</feature>
<organism evidence="2 3">
    <name type="scientific">Uliginosibacterium flavum</name>
    <dbReference type="NCBI Taxonomy" id="1396831"/>
    <lineage>
        <taxon>Bacteria</taxon>
        <taxon>Pseudomonadati</taxon>
        <taxon>Pseudomonadota</taxon>
        <taxon>Betaproteobacteria</taxon>
        <taxon>Rhodocyclales</taxon>
        <taxon>Zoogloeaceae</taxon>
        <taxon>Uliginosibacterium</taxon>
    </lineage>
</organism>
<reference evidence="2 3" key="1">
    <citation type="submission" date="2024-07" db="EMBL/GenBank/DDBJ databases">
        <title>Uliginosibacterium flavum JJ3220;KACC:17644.</title>
        <authorList>
            <person name="Kim M.K."/>
        </authorList>
    </citation>
    <scope>NUCLEOTIDE SEQUENCE [LARGE SCALE GENOMIC DNA]</scope>
    <source>
        <strain evidence="2 3">KACC:17644</strain>
    </source>
</reference>
<accession>A0ABV2TM94</accession>
<evidence type="ECO:0008006" key="4">
    <source>
        <dbReference type="Google" id="ProtNLM"/>
    </source>
</evidence>
<keyword evidence="1" id="KW-0732">Signal</keyword>